<organism evidence="1 2">
    <name type="scientific">Anthostomella pinea</name>
    <dbReference type="NCBI Taxonomy" id="933095"/>
    <lineage>
        <taxon>Eukaryota</taxon>
        <taxon>Fungi</taxon>
        <taxon>Dikarya</taxon>
        <taxon>Ascomycota</taxon>
        <taxon>Pezizomycotina</taxon>
        <taxon>Sordariomycetes</taxon>
        <taxon>Xylariomycetidae</taxon>
        <taxon>Xylariales</taxon>
        <taxon>Xylariaceae</taxon>
        <taxon>Anthostomella</taxon>
    </lineage>
</organism>
<dbReference type="Gene3D" id="3.90.280.10">
    <property type="entry name" value="PEBP-like"/>
    <property type="match status" value="1"/>
</dbReference>
<dbReference type="InterPro" id="IPR036610">
    <property type="entry name" value="PEBP-like_sf"/>
</dbReference>
<evidence type="ECO:0000313" key="1">
    <source>
        <dbReference type="EMBL" id="CAJ2509718.1"/>
    </source>
</evidence>
<dbReference type="Pfam" id="PF01161">
    <property type="entry name" value="PBP"/>
    <property type="match status" value="1"/>
</dbReference>
<dbReference type="GO" id="GO:0046578">
    <property type="term" value="P:regulation of Ras protein signal transduction"/>
    <property type="evidence" value="ECO:0007669"/>
    <property type="project" value="TreeGrafter"/>
</dbReference>
<gene>
    <name evidence="1" type="ORF">KHLLAP_LOCUS10186</name>
</gene>
<evidence type="ECO:0000313" key="2">
    <source>
        <dbReference type="Proteomes" id="UP001295740"/>
    </source>
</evidence>
<proteinExistence type="predicted"/>
<dbReference type="SUPFAM" id="SSF49777">
    <property type="entry name" value="PEBP-like"/>
    <property type="match status" value="1"/>
</dbReference>
<dbReference type="EMBL" id="CAUWAG010000013">
    <property type="protein sequence ID" value="CAJ2509718.1"/>
    <property type="molecule type" value="Genomic_DNA"/>
</dbReference>
<dbReference type="GO" id="GO:0030162">
    <property type="term" value="P:regulation of proteolysis"/>
    <property type="evidence" value="ECO:0007669"/>
    <property type="project" value="TreeGrafter"/>
</dbReference>
<protein>
    <submittedName>
        <fullName evidence="1">Uu.00g056180.m01.CDS01</fullName>
    </submittedName>
</protein>
<comment type="caution">
    <text evidence="1">The sequence shown here is derived from an EMBL/GenBank/DDBJ whole genome shotgun (WGS) entry which is preliminary data.</text>
</comment>
<dbReference type="PANTHER" id="PTHR11362">
    <property type="entry name" value="PHOSPHATIDYLETHANOLAMINE-BINDING PROTEIN"/>
    <property type="match status" value="1"/>
</dbReference>
<keyword evidence="2" id="KW-1185">Reference proteome</keyword>
<name>A0AAI8VSB7_9PEZI</name>
<dbReference type="InterPro" id="IPR008914">
    <property type="entry name" value="PEBP"/>
</dbReference>
<sequence length="210" mass="22913">MSLSEYTRALNDSLAKANLVPGSAASLIPAGFTPTTKLDVEFEGKLVELGNFFRAGECKQVPTISFAAEPETPLNATYTFILTDPDAPTPDDPKFAFWRHLVLAGVRPRGTEGVASISRPALTEYLGPGPKDDSKPHRYLFLLYREPQDLALTKEDVGGDEFVQRRSFKPAEFAEKHGLRLVGLNWMTCAGDGWKGKSKGDAVEDLPTVA</sequence>
<dbReference type="GO" id="GO:0005543">
    <property type="term" value="F:phospholipid binding"/>
    <property type="evidence" value="ECO:0007669"/>
    <property type="project" value="TreeGrafter"/>
</dbReference>
<dbReference type="CDD" id="cd00866">
    <property type="entry name" value="PEBP_euk"/>
    <property type="match status" value="1"/>
</dbReference>
<dbReference type="PANTHER" id="PTHR11362:SF85">
    <property type="entry name" value="INHIBITOR (TFS1), PUTATIVE (AFU_ORTHOLOGUE AFUA_4G08120)-RELATED"/>
    <property type="match status" value="1"/>
</dbReference>
<reference evidence="1" key="1">
    <citation type="submission" date="2023-10" db="EMBL/GenBank/DDBJ databases">
        <authorList>
            <person name="Hackl T."/>
        </authorList>
    </citation>
    <scope>NUCLEOTIDE SEQUENCE</scope>
</reference>
<accession>A0AAI8VSB7</accession>
<dbReference type="AlphaFoldDB" id="A0AAI8VSB7"/>
<dbReference type="InterPro" id="IPR035810">
    <property type="entry name" value="PEBP_euk"/>
</dbReference>
<dbReference type="Proteomes" id="UP001295740">
    <property type="component" value="Unassembled WGS sequence"/>
</dbReference>
<dbReference type="GO" id="GO:0030414">
    <property type="term" value="F:peptidase inhibitor activity"/>
    <property type="evidence" value="ECO:0007669"/>
    <property type="project" value="TreeGrafter"/>
</dbReference>